<comment type="similarity">
    <text evidence="1">Belongs to the Rv0495c family.</text>
</comment>
<dbReference type="EMBL" id="JADBEM010000001">
    <property type="protein sequence ID" value="MBE1606793.1"/>
    <property type="molecule type" value="Genomic_DNA"/>
</dbReference>
<evidence type="ECO:0000313" key="3">
    <source>
        <dbReference type="EMBL" id="MBE1606793.1"/>
    </source>
</evidence>
<dbReference type="Proteomes" id="UP000638648">
    <property type="component" value="Unassembled WGS sequence"/>
</dbReference>
<feature type="compositionally biased region" description="Basic residues" evidence="2">
    <location>
        <begin position="260"/>
        <end position="274"/>
    </location>
</feature>
<evidence type="ECO:0000256" key="1">
    <source>
        <dbReference type="ARBA" id="ARBA00093770"/>
    </source>
</evidence>
<organism evidence="3 4">
    <name type="scientific">Actinopolymorpha pittospori</name>
    <dbReference type="NCBI Taxonomy" id="648752"/>
    <lineage>
        <taxon>Bacteria</taxon>
        <taxon>Bacillati</taxon>
        <taxon>Actinomycetota</taxon>
        <taxon>Actinomycetes</taxon>
        <taxon>Propionibacteriales</taxon>
        <taxon>Actinopolymorphaceae</taxon>
        <taxon>Actinopolymorpha</taxon>
    </lineage>
</organism>
<evidence type="ECO:0000256" key="2">
    <source>
        <dbReference type="SAM" id="MobiDB-lite"/>
    </source>
</evidence>
<evidence type="ECO:0000313" key="4">
    <source>
        <dbReference type="Proteomes" id="UP000638648"/>
    </source>
</evidence>
<dbReference type="Pfam" id="PF11307">
    <property type="entry name" value="DUF3109"/>
    <property type="match status" value="1"/>
</dbReference>
<accession>A0A927MXZ7</accession>
<gene>
    <name evidence="3" type="ORF">HEB94_003641</name>
</gene>
<feature type="region of interest" description="Disordered" evidence="2">
    <location>
        <begin position="240"/>
        <end position="284"/>
    </location>
</feature>
<keyword evidence="4" id="KW-1185">Reference proteome</keyword>
<name>A0A927MXZ7_9ACTN</name>
<evidence type="ECO:0008006" key="5">
    <source>
        <dbReference type="Google" id="ProtNLM"/>
    </source>
</evidence>
<reference evidence="3" key="1">
    <citation type="submission" date="2020-10" db="EMBL/GenBank/DDBJ databases">
        <title>Sequencing the genomes of 1000 actinobacteria strains.</title>
        <authorList>
            <person name="Klenk H.-P."/>
        </authorList>
    </citation>
    <scope>NUCLEOTIDE SEQUENCE</scope>
    <source>
        <strain evidence="3">DSM 45354</strain>
    </source>
</reference>
<dbReference type="InterPro" id="IPR021458">
    <property type="entry name" value="Rv0495c"/>
</dbReference>
<dbReference type="RefSeq" id="WP_337917748.1">
    <property type="nucleotide sequence ID" value="NZ_BAABJL010000109.1"/>
</dbReference>
<proteinExistence type="inferred from homology"/>
<comment type="caution">
    <text evidence="3">The sequence shown here is derived from an EMBL/GenBank/DDBJ whole genome shotgun (WGS) entry which is preliminary data.</text>
</comment>
<protein>
    <recommendedName>
        <fullName evidence="5">DUF3109 family protein</fullName>
    </recommendedName>
</protein>
<sequence length="284" mass="31601">MPEVSLDFPRAWVEFTDPDDADQVIRADLTWLTSRWNCIFGAGCPGIFHDKPDAGCCVLGAHFADKADEKRVRGFAKKLTAEDWQYRAEGRKNGFVELDEDGDRKTRVVDGACIFHNRPGFAGGTGCALHKYALRVGMHPLETKPDVCWQLPIRRLYREVELTDGTTYTEVTITEYDRRGWGPGGHDFDWYCTGNTEAHAGQEPVYITNRPELVELMSQATYDELAKHCEAHLAAKERIAPHPADEVPPAAPKTTAKSKGAPRVKAKSGGKLPRKLPSTHQGAR</sequence>
<dbReference type="AlphaFoldDB" id="A0A927MXZ7"/>